<gene>
    <name evidence="1" type="ORF">QE424_003531</name>
</gene>
<sequence>MENLSEQAYLELLSMSDPSANITSSWNSAKAWVGTYVIGTIKFVRLLATHGLLNHQATLVLAKGLRQHALAEPETYPDRNFEAASDAIAYAHALEECAEISSAIKMSFTLDEQERIDQFSCALERIFDAHGVPINDVPLYPISGA</sequence>
<reference evidence="1" key="1">
    <citation type="submission" date="2023-07" db="EMBL/GenBank/DDBJ databases">
        <title>Functional and genomic diversity of the sorghum phyllosphere microbiome.</title>
        <authorList>
            <person name="Shade A."/>
        </authorList>
    </citation>
    <scope>NUCLEOTIDE SEQUENCE</scope>
    <source>
        <strain evidence="1">SORGH_AS_0457</strain>
    </source>
</reference>
<protein>
    <submittedName>
        <fullName evidence="1">Uncharacterized protein</fullName>
    </submittedName>
</protein>
<evidence type="ECO:0000313" key="2">
    <source>
        <dbReference type="Proteomes" id="UP001226084"/>
    </source>
</evidence>
<dbReference type="EMBL" id="JAUTAS010000001">
    <property type="protein sequence ID" value="MDQ1110372.1"/>
    <property type="molecule type" value="Genomic_DNA"/>
</dbReference>
<proteinExistence type="predicted"/>
<accession>A0AAP5EBF9</accession>
<dbReference type="AlphaFoldDB" id="A0AAP5EBF9"/>
<evidence type="ECO:0000313" key="1">
    <source>
        <dbReference type="EMBL" id="MDQ1110372.1"/>
    </source>
</evidence>
<organism evidence="1 2">
    <name type="scientific">Stenotrophomonas rhizophila</name>
    <dbReference type="NCBI Taxonomy" id="216778"/>
    <lineage>
        <taxon>Bacteria</taxon>
        <taxon>Pseudomonadati</taxon>
        <taxon>Pseudomonadota</taxon>
        <taxon>Gammaproteobacteria</taxon>
        <taxon>Lysobacterales</taxon>
        <taxon>Lysobacteraceae</taxon>
        <taxon>Stenotrophomonas</taxon>
    </lineage>
</organism>
<comment type="caution">
    <text evidence="1">The sequence shown here is derived from an EMBL/GenBank/DDBJ whole genome shotgun (WGS) entry which is preliminary data.</text>
</comment>
<dbReference type="RefSeq" id="WP_307107732.1">
    <property type="nucleotide sequence ID" value="NZ_JAUTAS010000001.1"/>
</dbReference>
<name>A0AAP5EBF9_9GAMM</name>
<dbReference type="Proteomes" id="UP001226084">
    <property type="component" value="Unassembled WGS sequence"/>
</dbReference>